<comment type="caution">
    <text evidence="1">The sequence shown here is derived from an EMBL/GenBank/DDBJ whole genome shotgun (WGS) entry which is preliminary data.</text>
</comment>
<dbReference type="EMBL" id="CM009292">
    <property type="protein sequence ID" value="KAI9398645.1"/>
    <property type="molecule type" value="Genomic_DNA"/>
</dbReference>
<proteinExistence type="predicted"/>
<sequence length="140" mass="15634">MVARKGKISCDSASTRQLQSNAYPVTQTEDINAALVIQDNIINAVPVVQPVPSLVITHDPEEEELAWMENSLVGVISEGVNYQDFRKGLLCNGVQLTGFRFMGASQALISDNDACSFNPFPQYFHGKSYQRRKFLLFWCS</sequence>
<evidence type="ECO:0000313" key="2">
    <source>
        <dbReference type="Proteomes" id="UP000006729"/>
    </source>
</evidence>
<organism evidence="1 2">
    <name type="scientific">Populus trichocarpa</name>
    <name type="common">Western balsam poplar</name>
    <name type="synonym">Populus balsamifera subsp. trichocarpa</name>
    <dbReference type="NCBI Taxonomy" id="3694"/>
    <lineage>
        <taxon>Eukaryota</taxon>
        <taxon>Viridiplantae</taxon>
        <taxon>Streptophyta</taxon>
        <taxon>Embryophyta</taxon>
        <taxon>Tracheophyta</taxon>
        <taxon>Spermatophyta</taxon>
        <taxon>Magnoliopsida</taxon>
        <taxon>eudicotyledons</taxon>
        <taxon>Gunneridae</taxon>
        <taxon>Pentapetalae</taxon>
        <taxon>rosids</taxon>
        <taxon>fabids</taxon>
        <taxon>Malpighiales</taxon>
        <taxon>Salicaceae</taxon>
        <taxon>Saliceae</taxon>
        <taxon>Populus</taxon>
    </lineage>
</organism>
<accession>A0ACC0TAT2</accession>
<gene>
    <name evidence="1" type="ORF">POPTR_003G206401v4</name>
</gene>
<name>A0ACC0TAT2_POPTR</name>
<dbReference type="Proteomes" id="UP000006729">
    <property type="component" value="Chromosome 3"/>
</dbReference>
<protein>
    <submittedName>
        <fullName evidence="1">Uncharacterized protein</fullName>
    </submittedName>
</protein>
<keyword evidence="2" id="KW-1185">Reference proteome</keyword>
<evidence type="ECO:0000313" key="1">
    <source>
        <dbReference type="EMBL" id="KAI9398645.1"/>
    </source>
</evidence>
<reference evidence="1 2" key="1">
    <citation type="journal article" date="2006" name="Science">
        <title>The genome of black cottonwood, Populus trichocarpa (Torr. &amp; Gray).</title>
        <authorList>
            <person name="Tuskan G.A."/>
            <person name="Difazio S."/>
            <person name="Jansson S."/>
            <person name="Bohlmann J."/>
            <person name="Grigoriev I."/>
            <person name="Hellsten U."/>
            <person name="Putnam N."/>
            <person name="Ralph S."/>
            <person name="Rombauts S."/>
            <person name="Salamov A."/>
            <person name="Schein J."/>
            <person name="Sterck L."/>
            <person name="Aerts A."/>
            <person name="Bhalerao R.R."/>
            <person name="Bhalerao R.P."/>
            <person name="Blaudez D."/>
            <person name="Boerjan W."/>
            <person name="Brun A."/>
            <person name="Brunner A."/>
            <person name="Busov V."/>
            <person name="Campbell M."/>
            <person name="Carlson J."/>
            <person name="Chalot M."/>
            <person name="Chapman J."/>
            <person name="Chen G.L."/>
            <person name="Cooper D."/>
            <person name="Coutinho P.M."/>
            <person name="Couturier J."/>
            <person name="Covert S."/>
            <person name="Cronk Q."/>
            <person name="Cunningham R."/>
            <person name="Davis J."/>
            <person name="Degroeve S."/>
            <person name="Dejardin A."/>
            <person name="Depamphilis C."/>
            <person name="Detter J."/>
            <person name="Dirks B."/>
            <person name="Dubchak I."/>
            <person name="Duplessis S."/>
            <person name="Ehlting J."/>
            <person name="Ellis B."/>
            <person name="Gendler K."/>
            <person name="Goodstein D."/>
            <person name="Gribskov M."/>
            <person name="Grimwood J."/>
            <person name="Groover A."/>
            <person name="Gunter L."/>
            <person name="Hamberger B."/>
            <person name="Heinze B."/>
            <person name="Helariutta Y."/>
            <person name="Henrissat B."/>
            <person name="Holligan D."/>
            <person name="Holt R."/>
            <person name="Huang W."/>
            <person name="Islam-Faridi N."/>
            <person name="Jones S."/>
            <person name="Jones-Rhoades M."/>
            <person name="Jorgensen R."/>
            <person name="Joshi C."/>
            <person name="Kangasjarvi J."/>
            <person name="Karlsson J."/>
            <person name="Kelleher C."/>
            <person name="Kirkpatrick R."/>
            <person name="Kirst M."/>
            <person name="Kohler A."/>
            <person name="Kalluri U."/>
            <person name="Larimer F."/>
            <person name="Leebens-Mack J."/>
            <person name="Leple J.C."/>
            <person name="Locascio P."/>
            <person name="Lou Y."/>
            <person name="Lucas S."/>
            <person name="Martin F."/>
            <person name="Montanini B."/>
            <person name="Napoli C."/>
            <person name="Nelson D.R."/>
            <person name="Nelson C."/>
            <person name="Nieminen K."/>
            <person name="Nilsson O."/>
            <person name="Pereda V."/>
            <person name="Peter G."/>
            <person name="Philippe R."/>
            <person name="Pilate G."/>
            <person name="Poliakov A."/>
            <person name="Razumovskaya J."/>
            <person name="Richardson P."/>
            <person name="Rinaldi C."/>
            <person name="Ritland K."/>
            <person name="Rouze P."/>
            <person name="Ryaboy D."/>
            <person name="Schmutz J."/>
            <person name="Schrader J."/>
            <person name="Segerman B."/>
            <person name="Shin H."/>
            <person name="Siddiqui A."/>
            <person name="Sterky F."/>
            <person name="Terry A."/>
            <person name="Tsai C.J."/>
            <person name="Uberbacher E."/>
            <person name="Unneberg P."/>
            <person name="Vahala J."/>
            <person name="Wall K."/>
            <person name="Wessler S."/>
            <person name="Yang G."/>
            <person name="Yin T."/>
            <person name="Douglas C."/>
            <person name="Marra M."/>
            <person name="Sandberg G."/>
            <person name="Van de Peer Y."/>
            <person name="Rokhsar D."/>
        </authorList>
    </citation>
    <scope>NUCLEOTIDE SEQUENCE [LARGE SCALE GENOMIC DNA]</scope>
    <source>
        <strain evidence="2">cv. Nisqually</strain>
    </source>
</reference>